<feature type="chain" id="PRO_5045111140" evidence="2">
    <location>
        <begin position="24"/>
        <end position="864"/>
    </location>
</feature>
<dbReference type="SUPFAM" id="SSF49785">
    <property type="entry name" value="Galactose-binding domain-like"/>
    <property type="match status" value="2"/>
</dbReference>
<dbReference type="InterPro" id="IPR026444">
    <property type="entry name" value="Secre_tail"/>
</dbReference>
<dbReference type="InterPro" id="IPR050964">
    <property type="entry name" value="Striated_Muscle_Regulatory"/>
</dbReference>
<dbReference type="EMBL" id="CP107006">
    <property type="protein sequence ID" value="UYQ94533.1"/>
    <property type="molecule type" value="Genomic_DNA"/>
</dbReference>
<organism evidence="4 5">
    <name type="scientific">Chitinophaga horti</name>
    <dbReference type="NCBI Taxonomy" id="2920382"/>
    <lineage>
        <taxon>Bacteria</taxon>
        <taxon>Pseudomonadati</taxon>
        <taxon>Bacteroidota</taxon>
        <taxon>Chitinophagia</taxon>
        <taxon>Chitinophagales</taxon>
        <taxon>Chitinophagaceae</taxon>
        <taxon>Chitinophaga</taxon>
    </lineage>
</organism>
<dbReference type="PANTHER" id="PTHR13817">
    <property type="entry name" value="TITIN"/>
    <property type="match status" value="1"/>
</dbReference>
<evidence type="ECO:0000259" key="3">
    <source>
        <dbReference type="PROSITE" id="PS50853"/>
    </source>
</evidence>
<keyword evidence="2" id="KW-0732">Signal</keyword>
<evidence type="ECO:0000313" key="5">
    <source>
        <dbReference type="Proteomes" id="UP001162741"/>
    </source>
</evidence>
<protein>
    <submittedName>
        <fullName evidence="4">Fibronectin type III domain-containing protein</fullName>
    </submittedName>
</protein>
<evidence type="ECO:0000256" key="2">
    <source>
        <dbReference type="SAM" id="SignalP"/>
    </source>
</evidence>
<dbReference type="Proteomes" id="UP001162741">
    <property type="component" value="Chromosome"/>
</dbReference>
<keyword evidence="1" id="KW-0677">Repeat</keyword>
<feature type="domain" description="Fibronectin type-III" evidence="3">
    <location>
        <begin position="406"/>
        <end position="495"/>
    </location>
</feature>
<dbReference type="PANTHER" id="PTHR13817:SF166">
    <property type="entry name" value="NEURONAL IGCAM-RELATED"/>
    <property type="match status" value="1"/>
</dbReference>
<keyword evidence="5" id="KW-1185">Reference proteome</keyword>
<feature type="signal peptide" evidence="2">
    <location>
        <begin position="1"/>
        <end position="23"/>
    </location>
</feature>
<feature type="domain" description="Fibronectin type-III" evidence="3">
    <location>
        <begin position="167"/>
        <end position="256"/>
    </location>
</feature>
<name>A0ABY6J4D6_9BACT</name>
<reference evidence="4" key="1">
    <citation type="submission" date="2022-10" db="EMBL/GenBank/DDBJ databases">
        <title>Chitinophaga sp. nov., isolated from soil.</title>
        <authorList>
            <person name="Jeon C.O."/>
        </authorList>
    </citation>
    <scope>NUCLEOTIDE SEQUENCE</scope>
    <source>
        <strain evidence="4">R8</strain>
    </source>
</reference>
<dbReference type="CDD" id="cd00063">
    <property type="entry name" value="FN3"/>
    <property type="match status" value="2"/>
</dbReference>
<evidence type="ECO:0000313" key="4">
    <source>
        <dbReference type="EMBL" id="UYQ94533.1"/>
    </source>
</evidence>
<dbReference type="PROSITE" id="PS50853">
    <property type="entry name" value="FN3"/>
    <property type="match status" value="2"/>
</dbReference>
<proteinExistence type="predicted"/>
<dbReference type="Gene3D" id="2.60.40.10">
    <property type="entry name" value="Immunoglobulins"/>
    <property type="match status" value="2"/>
</dbReference>
<dbReference type="Pfam" id="PF18962">
    <property type="entry name" value="Por_Secre_tail"/>
    <property type="match status" value="1"/>
</dbReference>
<sequence length="864" mass="98328">MHQLLQRLCLCAGALCLAAPAFSQTDITEDGGVITSPHINWNSNENFPKLIDNYPGTKYQYESGAFTVVYEANFPSLVTQYAVTSAADNPDRDPMNWVLDGSNDGVNWTSLDQRFGQFFNARLERQLFTIATPGTYKQYRLIAFATREGRYIHLGEWELLSPVKTAIPASLTATLVPGQRVKIGWKDNATNETGYSVERSTDGRNYHIAALLPPNAKSYIDSNLATDQQYAYRVRAITTEGAGKASPAAIIRTEKGPSLDDITDFKEGRLTARYAYSGPEGLSKLTDNTPNSFLHMWNSPSWLLYYLPGGAVVTQYAFTVSNESAEYDPSDWTLEASNDSLNWTVLNTQHKQQFERGTRRVYAFANKSNYQYYRFQLANNSWGINLSELEILGKGEGSLSKDKPVTAGNFHAQGVSPYQVVLAWNDDANDETSYRLERSKDSIRWNTVDNLNPGTTLFYSRNLTPQTKYYYRLSAINRNGRSAYTYVSATTTPDESPLYWQEHWLEHRQLLKRVHNNKDVAFYFDNDVPANTTWMFTEFTAAWKYIKKTYGTFCDPKLYVVLHEDKYHGGHAAAVCDSNHDYRNVIDLGGEWSFRNDWNIGAPVHEIGHIVEGNSKDVRESPAFSIWGDSKWCEIFNYDVYKNIGWAEDAKAVYDQMQTHSDVFPRPGTYWFRDWFYPLYTRGDSSVTLNRYFELLADYFPQHNGVYTRRMNMGEFVHFWSGAAGYNLKAQADTAFGWNDEYEMQFKQARIDYPFTYPENCRPRPLPSKPWNQAHEYLTALWPNPASGTLYFNGPNDRTVYTVEAYALSGQRSLTARVSGKNAPIDVSALHTGLYLFAVSDQSGVLFTRKILITKPSGKGKYQG</sequence>
<dbReference type="InterPro" id="IPR013783">
    <property type="entry name" value="Ig-like_fold"/>
</dbReference>
<dbReference type="InterPro" id="IPR003961">
    <property type="entry name" value="FN3_dom"/>
</dbReference>
<dbReference type="Pfam" id="PF00041">
    <property type="entry name" value="fn3"/>
    <property type="match status" value="1"/>
</dbReference>
<accession>A0ABY6J4D6</accession>
<evidence type="ECO:0000256" key="1">
    <source>
        <dbReference type="ARBA" id="ARBA00022737"/>
    </source>
</evidence>
<gene>
    <name evidence="4" type="ORF">MKQ68_05440</name>
</gene>
<dbReference type="RefSeq" id="WP_264282405.1">
    <property type="nucleotide sequence ID" value="NZ_CP107006.1"/>
</dbReference>
<dbReference type="InterPro" id="IPR036116">
    <property type="entry name" value="FN3_sf"/>
</dbReference>
<dbReference type="InterPro" id="IPR008979">
    <property type="entry name" value="Galactose-bd-like_sf"/>
</dbReference>
<dbReference type="SUPFAM" id="SSF49265">
    <property type="entry name" value="Fibronectin type III"/>
    <property type="match status" value="2"/>
</dbReference>
<dbReference type="SMART" id="SM00060">
    <property type="entry name" value="FN3"/>
    <property type="match status" value="2"/>
</dbReference>
<dbReference type="Gene3D" id="2.60.120.260">
    <property type="entry name" value="Galactose-binding domain-like"/>
    <property type="match status" value="2"/>
</dbReference>
<dbReference type="NCBIfam" id="TIGR04183">
    <property type="entry name" value="Por_Secre_tail"/>
    <property type="match status" value="1"/>
</dbReference>